<dbReference type="OrthoDB" id="9774345at2"/>
<protein>
    <recommendedName>
        <fullName evidence="2">Methyltransferase domain-containing protein</fullName>
    </recommendedName>
</protein>
<evidence type="ECO:0000313" key="3">
    <source>
        <dbReference type="EMBL" id="PNT95900.1"/>
    </source>
</evidence>
<organism evidence="3 4">
    <name type="scientific">Clostridium thermosuccinogenes</name>
    <dbReference type="NCBI Taxonomy" id="84032"/>
    <lineage>
        <taxon>Bacteria</taxon>
        <taxon>Bacillati</taxon>
        <taxon>Bacillota</taxon>
        <taxon>Clostridia</taxon>
        <taxon>Eubacteriales</taxon>
        <taxon>Clostridiaceae</taxon>
        <taxon>Clostridium</taxon>
    </lineage>
</organism>
<keyword evidence="1" id="KW-0808">Transferase</keyword>
<dbReference type="Pfam" id="PF13649">
    <property type="entry name" value="Methyltransf_25"/>
    <property type="match status" value="1"/>
</dbReference>
<evidence type="ECO:0000313" key="4">
    <source>
        <dbReference type="Proteomes" id="UP000236151"/>
    </source>
</evidence>
<dbReference type="EMBL" id="NIOJ01000057">
    <property type="protein sequence ID" value="PNT95900.1"/>
    <property type="molecule type" value="Genomic_DNA"/>
</dbReference>
<proteinExistence type="predicted"/>
<dbReference type="SUPFAM" id="SSF53335">
    <property type="entry name" value="S-adenosyl-L-methionine-dependent methyltransferases"/>
    <property type="match status" value="1"/>
</dbReference>
<name>A0A2K2F7V4_9CLOT</name>
<dbReference type="GO" id="GO:0016740">
    <property type="term" value="F:transferase activity"/>
    <property type="evidence" value="ECO:0007669"/>
    <property type="project" value="UniProtKB-KW"/>
</dbReference>
<comment type="caution">
    <text evidence="3">The sequence shown here is derived from an EMBL/GenBank/DDBJ whole genome shotgun (WGS) entry which is preliminary data.</text>
</comment>
<reference evidence="4" key="1">
    <citation type="submission" date="2017-06" db="EMBL/GenBank/DDBJ databases">
        <title>Investigating the central metabolism of Clostridium thermosuccinogenes.</title>
        <authorList>
            <person name="Koendjbiharie J.G."/>
            <person name="Van Kranenburg R."/>
            <person name="Vriesendorp B."/>
        </authorList>
    </citation>
    <scope>NUCLEOTIDE SEQUENCE [LARGE SCALE GENOMIC DNA]</scope>
    <source>
        <strain evidence="4">DSM 5806</strain>
    </source>
</reference>
<dbReference type="InterPro" id="IPR041698">
    <property type="entry name" value="Methyltransf_25"/>
</dbReference>
<dbReference type="Gene3D" id="3.40.50.150">
    <property type="entry name" value="Vaccinia Virus protein VP39"/>
    <property type="match status" value="1"/>
</dbReference>
<dbReference type="AlphaFoldDB" id="A0A2K2F7V4"/>
<dbReference type="InterPro" id="IPR029063">
    <property type="entry name" value="SAM-dependent_MTases_sf"/>
</dbReference>
<gene>
    <name evidence="3" type="ORF">CDQ84_16180</name>
</gene>
<dbReference type="KEGG" id="cthd:CDO33_02205"/>
<dbReference type="CDD" id="cd02440">
    <property type="entry name" value="AdoMet_MTases"/>
    <property type="match status" value="1"/>
</dbReference>
<accession>A0A2K2F7V4</accession>
<evidence type="ECO:0000259" key="2">
    <source>
        <dbReference type="Pfam" id="PF13649"/>
    </source>
</evidence>
<keyword evidence="4" id="KW-1185">Reference proteome</keyword>
<sequence length="272" mass="31367">MLDKLLFLAQKPALWQRSCEPFWDDEHISKGMLEAHLNPDWDAASRRHSYIDCSVKWLASIIPEGSKILDLGCGPGLYTKRFSDAGYDVTGMDYSRRSIAYAKEHDTKAKYIYQNYLEMDYAEEFDAITLIYCDYAALIPDERKTLLSKIHLALKPNGLFIFDVFTEKTFYGKKDRTSWSYHENGGFWSDKPHLCLEAEYYFENNTVKVDKTIVITENDLREYLIWDTVYTKQTLLDEVAPFGFQIHGIYDDACGSPFTGAADTLCLVLRKG</sequence>
<dbReference type="Proteomes" id="UP000236151">
    <property type="component" value="Unassembled WGS sequence"/>
</dbReference>
<evidence type="ECO:0000256" key="1">
    <source>
        <dbReference type="ARBA" id="ARBA00022679"/>
    </source>
</evidence>
<dbReference type="Gene3D" id="2.20.25.110">
    <property type="entry name" value="S-adenosyl-L-methionine-dependent methyltransferases"/>
    <property type="match status" value="1"/>
</dbReference>
<dbReference type="RefSeq" id="WP_103082779.1">
    <property type="nucleotide sequence ID" value="NZ_CP021850.1"/>
</dbReference>
<feature type="domain" description="Methyltransferase" evidence="2">
    <location>
        <begin position="68"/>
        <end position="158"/>
    </location>
</feature>
<dbReference type="PANTHER" id="PTHR43861">
    <property type="entry name" value="TRANS-ACONITATE 2-METHYLTRANSFERASE-RELATED"/>
    <property type="match status" value="1"/>
</dbReference>